<name>A0AAJ1Q7G5_9LACT</name>
<dbReference type="PROSITE" id="PS50206">
    <property type="entry name" value="RHODANESE_3"/>
    <property type="match status" value="3"/>
</dbReference>
<dbReference type="Gene3D" id="3.40.250.10">
    <property type="entry name" value="Rhodanese-like domain"/>
    <property type="match status" value="3"/>
</dbReference>
<comment type="caution">
    <text evidence="4">The sequence shown here is derived from an EMBL/GenBank/DDBJ whole genome shotgun (WGS) entry which is preliminary data.</text>
</comment>
<dbReference type="GO" id="GO:0004792">
    <property type="term" value="F:thiosulfate-cyanide sulfurtransferase activity"/>
    <property type="evidence" value="ECO:0007669"/>
    <property type="project" value="TreeGrafter"/>
</dbReference>
<accession>A0AAJ1Q7G5</accession>
<dbReference type="SMART" id="SM00450">
    <property type="entry name" value="RHOD"/>
    <property type="match status" value="3"/>
</dbReference>
<dbReference type="InterPro" id="IPR045078">
    <property type="entry name" value="TST/MPST-like"/>
</dbReference>
<evidence type="ECO:0000259" key="3">
    <source>
        <dbReference type="PROSITE" id="PS50206"/>
    </source>
</evidence>
<dbReference type="InterPro" id="IPR001763">
    <property type="entry name" value="Rhodanese-like_dom"/>
</dbReference>
<sequence length="445" mass="52092">MPMNLYTDTKQILQLIDNPFVQLVDTRQDSFFNGYADDLGVKGHIIRAVQFPIEWLDNINENKLEAFIINKGIPKNKEIILYDSDSERSIKFFHILKEKLNFPCVSIFNNLDQLYKERPDQFFQFPNFQYFVSPHWLKKLMSGENVDQYNNQGYQIFEVNSSLIDTMPDEKFNAYDLYCQKHIPTAVYLNLNYLEDKDTLNITDHKTVLNYLSQIGLENQKTHILYSRNPSAAARAAFILKWAGIEDVRLLNGSIDAWEKLGFPLEQKSNISNKTNIHVSRDYPNETMRIEDGRDIYNLQLENKIKLVSVRSWEEHVGIKGGYENLPSISNEMTVGEPYNAIWGFAGSKIKKMEDYYDPDGSYRNPHEIAYLWRTQGITSADRVAFYCGTGWRACLPYFYSLILGWENTCLYDGSWIDWQKKELPRLDKKKVENKMRPDNLNDYL</sequence>
<dbReference type="PANTHER" id="PTHR11364:SF27">
    <property type="entry name" value="SULFURTRANSFERASE"/>
    <property type="match status" value="1"/>
</dbReference>
<dbReference type="EMBL" id="JASOOE010000024">
    <property type="protein sequence ID" value="MDK7188083.1"/>
    <property type="molecule type" value="Genomic_DNA"/>
</dbReference>
<dbReference type="PANTHER" id="PTHR11364">
    <property type="entry name" value="THIOSULFATE SULFERTANSFERASE"/>
    <property type="match status" value="1"/>
</dbReference>
<proteinExistence type="predicted"/>
<organism evidence="4 5">
    <name type="scientific">Facklamia hominis</name>
    <dbReference type="NCBI Taxonomy" id="178214"/>
    <lineage>
        <taxon>Bacteria</taxon>
        <taxon>Bacillati</taxon>
        <taxon>Bacillota</taxon>
        <taxon>Bacilli</taxon>
        <taxon>Lactobacillales</taxon>
        <taxon>Aerococcaceae</taxon>
        <taxon>Facklamia</taxon>
    </lineage>
</organism>
<gene>
    <name evidence="4" type="ORF">QP433_08885</name>
</gene>
<protein>
    <submittedName>
        <fullName evidence="4">Rhodanese-like domain-containing protein</fullName>
    </submittedName>
</protein>
<dbReference type="Proteomes" id="UP001229251">
    <property type="component" value="Unassembled WGS sequence"/>
</dbReference>
<dbReference type="InterPro" id="IPR036873">
    <property type="entry name" value="Rhodanese-like_dom_sf"/>
</dbReference>
<feature type="domain" description="Rhodanese" evidence="3">
    <location>
        <begin position="368"/>
        <end position="428"/>
    </location>
</feature>
<dbReference type="RefSeq" id="WP_016648433.1">
    <property type="nucleotide sequence ID" value="NZ_JASOOE010000024.1"/>
</dbReference>
<feature type="domain" description="Rhodanese" evidence="3">
    <location>
        <begin position="17"/>
        <end position="123"/>
    </location>
</feature>
<feature type="domain" description="Rhodanese" evidence="3">
    <location>
        <begin position="178"/>
        <end position="267"/>
    </location>
</feature>
<keyword evidence="1" id="KW-0808">Transferase</keyword>
<evidence type="ECO:0000256" key="1">
    <source>
        <dbReference type="ARBA" id="ARBA00022679"/>
    </source>
</evidence>
<evidence type="ECO:0000313" key="5">
    <source>
        <dbReference type="Proteomes" id="UP001229251"/>
    </source>
</evidence>
<evidence type="ECO:0000313" key="4">
    <source>
        <dbReference type="EMBL" id="MDK7188083.1"/>
    </source>
</evidence>
<dbReference type="AlphaFoldDB" id="A0AAJ1Q7G5"/>
<dbReference type="SUPFAM" id="SSF52821">
    <property type="entry name" value="Rhodanese/Cell cycle control phosphatase"/>
    <property type="match status" value="3"/>
</dbReference>
<dbReference type="Pfam" id="PF00581">
    <property type="entry name" value="Rhodanese"/>
    <property type="match status" value="3"/>
</dbReference>
<keyword evidence="2" id="KW-0677">Repeat</keyword>
<reference evidence="4" key="1">
    <citation type="submission" date="2023-05" db="EMBL/GenBank/DDBJ databases">
        <title>Cataloging the Phylogenetic Diversity of Human Bladder Bacteria.</title>
        <authorList>
            <person name="Du J."/>
        </authorList>
    </citation>
    <scope>NUCLEOTIDE SEQUENCE</scope>
    <source>
        <strain evidence="4">UMB1231</strain>
    </source>
</reference>
<evidence type="ECO:0000256" key="2">
    <source>
        <dbReference type="ARBA" id="ARBA00022737"/>
    </source>
</evidence>